<dbReference type="Gene3D" id="2.40.50.100">
    <property type="match status" value="1"/>
</dbReference>
<comment type="similarity">
    <text evidence="8">Belongs to the ABC transporter superfamily. Spermidine/putrescine importer (TC 3.A.1.11.1) family.</text>
</comment>
<evidence type="ECO:0000256" key="3">
    <source>
        <dbReference type="ARBA" id="ARBA00022519"/>
    </source>
</evidence>
<dbReference type="InterPro" id="IPR050093">
    <property type="entry name" value="ABC_SmlMolc_Importer"/>
</dbReference>
<dbReference type="InterPro" id="IPR003593">
    <property type="entry name" value="AAA+_ATPase"/>
</dbReference>
<dbReference type="Proteomes" id="UP001375743">
    <property type="component" value="Unassembled WGS sequence"/>
</dbReference>
<dbReference type="PROSITE" id="PS50893">
    <property type="entry name" value="ABC_TRANSPORTER_2"/>
    <property type="match status" value="1"/>
</dbReference>
<dbReference type="InterPro" id="IPR003439">
    <property type="entry name" value="ABC_transporter-like_ATP-bd"/>
</dbReference>
<dbReference type="Pfam" id="PF00005">
    <property type="entry name" value="ABC_tran"/>
    <property type="match status" value="1"/>
</dbReference>
<reference evidence="11 12" key="1">
    <citation type="submission" date="2024-01" db="EMBL/GenBank/DDBJ databases">
        <title>Multi-omics insights into the function and evolution of sodium benzoate biodegradation pathways in Benzoatithermus flavus gen. nov., sp. nov. from hot spring.</title>
        <authorList>
            <person name="Hu C.-J."/>
            <person name="Li W.-J."/>
        </authorList>
    </citation>
    <scope>NUCLEOTIDE SEQUENCE [LARGE SCALE GENOMIC DNA]</scope>
    <source>
        <strain evidence="11 12">SYSU G07066</strain>
    </source>
</reference>
<evidence type="ECO:0000256" key="6">
    <source>
        <dbReference type="ARBA" id="ARBA00022967"/>
    </source>
</evidence>
<name>A0ABU8XRJ2_9PROT</name>
<evidence type="ECO:0000256" key="8">
    <source>
        <dbReference type="RuleBase" id="RU364083"/>
    </source>
</evidence>
<feature type="compositionally biased region" description="Basic and acidic residues" evidence="9">
    <location>
        <begin position="23"/>
        <end position="32"/>
    </location>
</feature>
<evidence type="ECO:0000256" key="2">
    <source>
        <dbReference type="ARBA" id="ARBA00022475"/>
    </source>
</evidence>
<keyword evidence="5 8" id="KW-0067">ATP-binding</keyword>
<evidence type="ECO:0000256" key="9">
    <source>
        <dbReference type="SAM" id="MobiDB-lite"/>
    </source>
</evidence>
<keyword evidence="2 8" id="KW-1003">Cell membrane</keyword>
<dbReference type="SUPFAM" id="SSF52540">
    <property type="entry name" value="P-loop containing nucleoside triphosphate hydrolases"/>
    <property type="match status" value="1"/>
</dbReference>
<evidence type="ECO:0000256" key="4">
    <source>
        <dbReference type="ARBA" id="ARBA00022741"/>
    </source>
</evidence>
<evidence type="ECO:0000256" key="1">
    <source>
        <dbReference type="ARBA" id="ARBA00022448"/>
    </source>
</evidence>
<comment type="subunit">
    <text evidence="8">The complex is composed of two ATP-binding proteins (PotA), two transmembrane proteins (PotB and PotC) and a solute-binding protein (PotD).</text>
</comment>
<comment type="caution">
    <text evidence="11">The sequence shown here is derived from an EMBL/GenBank/DDBJ whole genome shotgun (WGS) entry which is preliminary data.</text>
</comment>
<evidence type="ECO:0000313" key="12">
    <source>
        <dbReference type="Proteomes" id="UP001375743"/>
    </source>
</evidence>
<dbReference type="PANTHER" id="PTHR42781">
    <property type="entry name" value="SPERMIDINE/PUTRESCINE IMPORT ATP-BINDING PROTEIN POTA"/>
    <property type="match status" value="1"/>
</dbReference>
<dbReference type="InterPro" id="IPR013611">
    <property type="entry name" value="Transp-assoc_OB_typ2"/>
</dbReference>
<evidence type="ECO:0000313" key="11">
    <source>
        <dbReference type="EMBL" id="MEK0083825.1"/>
    </source>
</evidence>
<keyword evidence="3" id="KW-0997">Cell inner membrane</keyword>
<feature type="region of interest" description="Disordered" evidence="9">
    <location>
        <begin position="1"/>
        <end position="32"/>
    </location>
</feature>
<keyword evidence="12" id="KW-1185">Reference proteome</keyword>
<dbReference type="InterPro" id="IPR008995">
    <property type="entry name" value="Mo/tungstate-bd_C_term_dom"/>
</dbReference>
<keyword evidence="4 8" id="KW-0547">Nucleotide-binding</keyword>
<dbReference type="CDD" id="cd03300">
    <property type="entry name" value="ABC_PotA_N"/>
    <property type="match status" value="1"/>
</dbReference>
<dbReference type="Gene3D" id="3.40.50.300">
    <property type="entry name" value="P-loop containing nucleotide triphosphate hydrolases"/>
    <property type="match status" value="1"/>
</dbReference>
<evidence type="ECO:0000256" key="5">
    <source>
        <dbReference type="ARBA" id="ARBA00022840"/>
    </source>
</evidence>
<feature type="compositionally biased region" description="Low complexity" evidence="9">
    <location>
        <begin position="1"/>
        <end position="14"/>
    </location>
</feature>
<dbReference type="Pfam" id="PF08402">
    <property type="entry name" value="TOBE_2"/>
    <property type="match status" value="1"/>
</dbReference>
<dbReference type="SUPFAM" id="SSF50331">
    <property type="entry name" value="MOP-like"/>
    <property type="match status" value="1"/>
</dbReference>
<keyword evidence="6 8" id="KW-1278">Translocase</keyword>
<comment type="function">
    <text evidence="8">Part of the ABC transporter complex PotABCD involved in spermidine/putrescine import. Responsible for energy coupling to the transport system.</text>
</comment>
<sequence>MSAERPPSGATVAPPAAPPRPRGGGERTRIEPWQDPNALPFIRIQNVTKKFGDLYAVDNVSLDIYRGEFFALLGPSGCGKTTLLRMLAGFETPTQGRILIDGQDMAAVPPWRRPVNMMFQSYALFPHMTVEDNIAFGLKQERLARSEIRDRVAEAIRLVQLEGREKRRPDQLSGGQKQRVALARAIVKRPKVLLLDEPLGALDKKLRERTQFELVNVQETLGLTFVIVTHDQEEAMTVSTRMAVMNEGQVVQLGTPAEMYEYPASRFVADFLGDVNVLEARVVEAGRERMRVHSEAAGCDVLADRSPPAVPGETVWVAIRPEKFVLAKEPPADPAVNCMAGEVWDIGYLGDVSIYHVRLASGVAVRCTQANRQRLIERPITWEDRVWLTWAPDASVILKS</sequence>
<dbReference type="InterPro" id="IPR017871">
    <property type="entry name" value="ABC_transporter-like_CS"/>
</dbReference>
<dbReference type="EC" id="7.6.2.11" evidence="8"/>
<accession>A0ABU8XRJ2</accession>
<dbReference type="PROSITE" id="PS00211">
    <property type="entry name" value="ABC_TRANSPORTER_1"/>
    <property type="match status" value="1"/>
</dbReference>
<dbReference type="GO" id="GO:0005524">
    <property type="term" value="F:ATP binding"/>
    <property type="evidence" value="ECO:0007669"/>
    <property type="project" value="UniProtKB-KW"/>
</dbReference>
<gene>
    <name evidence="8" type="primary">potA</name>
    <name evidence="11" type="ORF">U1T56_11750</name>
</gene>
<dbReference type="EMBL" id="JBBLZC010000010">
    <property type="protein sequence ID" value="MEK0083825.1"/>
    <property type="molecule type" value="Genomic_DNA"/>
</dbReference>
<protein>
    <recommendedName>
        <fullName evidence="8">Spermidine/putrescine import ATP-binding protein PotA</fullName>
        <ecNumber evidence="8">7.6.2.11</ecNumber>
    </recommendedName>
</protein>
<comment type="catalytic activity">
    <reaction evidence="8">
        <text>ATP + H2O + polyamine-[polyamine-binding protein]Side 1 = ADP + phosphate + polyamineSide 2 + [polyamine-binding protein]Side 1.</text>
        <dbReference type="EC" id="7.6.2.11"/>
    </reaction>
</comment>
<evidence type="ECO:0000259" key="10">
    <source>
        <dbReference type="PROSITE" id="PS50893"/>
    </source>
</evidence>
<evidence type="ECO:0000256" key="7">
    <source>
        <dbReference type="ARBA" id="ARBA00023136"/>
    </source>
</evidence>
<dbReference type="NCBIfam" id="TIGR01187">
    <property type="entry name" value="potA"/>
    <property type="match status" value="1"/>
</dbReference>
<dbReference type="SMART" id="SM00382">
    <property type="entry name" value="AAA"/>
    <property type="match status" value="1"/>
</dbReference>
<keyword evidence="1 8" id="KW-0813">Transport</keyword>
<keyword evidence="7 8" id="KW-0472">Membrane</keyword>
<dbReference type="PANTHER" id="PTHR42781:SF5">
    <property type="entry name" value="PUTRESCINE TRANSPORT ATP-BINDING PROTEIN POTG"/>
    <property type="match status" value="1"/>
</dbReference>
<dbReference type="InterPro" id="IPR017879">
    <property type="entry name" value="PotA_ATP-bd"/>
</dbReference>
<dbReference type="InterPro" id="IPR005893">
    <property type="entry name" value="PotA-like"/>
</dbReference>
<organism evidence="11 12">
    <name type="scientific">Benzoatithermus flavus</name>
    <dbReference type="NCBI Taxonomy" id="3108223"/>
    <lineage>
        <taxon>Bacteria</taxon>
        <taxon>Pseudomonadati</taxon>
        <taxon>Pseudomonadota</taxon>
        <taxon>Alphaproteobacteria</taxon>
        <taxon>Geminicoccales</taxon>
        <taxon>Geminicoccaceae</taxon>
        <taxon>Benzoatithermus</taxon>
    </lineage>
</organism>
<dbReference type="InterPro" id="IPR027417">
    <property type="entry name" value="P-loop_NTPase"/>
</dbReference>
<feature type="domain" description="ABC transporter" evidence="10">
    <location>
        <begin position="42"/>
        <end position="272"/>
    </location>
</feature>
<proteinExistence type="inferred from homology"/>